<evidence type="ECO:0000313" key="2">
    <source>
        <dbReference type="EMBL" id="KAF2727681.1"/>
    </source>
</evidence>
<sequence length="236" mass="26803">MLSLKHIVLLFIAAAFATILWAGDTELRFAVGLPLFWTISGYGLYKLKATGHHLFPHLLRSYTTFTVTTFGLLLNNNDLFVENTVDRFVDLLLDNDYLVETWAAWGWLLTALYHTAISVILTLATTLLLVLAAILYPHYRAFADDIARRDAIFAATREHRDIPSWVVPTKLETPKPIDIHRMNLRHQPYVPVWQRGVVARPPPPPMPAQPVEINLDWMHLDSLAASGLRAPRKMFA</sequence>
<gene>
    <name evidence="2" type="ORF">EJ04DRAFT_570170</name>
</gene>
<proteinExistence type="predicted"/>
<keyword evidence="3" id="KW-1185">Reference proteome</keyword>
<protein>
    <submittedName>
        <fullName evidence="2">Uncharacterized protein</fullName>
    </submittedName>
</protein>
<dbReference type="AlphaFoldDB" id="A0A9P4UW93"/>
<evidence type="ECO:0000256" key="1">
    <source>
        <dbReference type="SAM" id="Phobius"/>
    </source>
</evidence>
<feature type="transmembrane region" description="Helical" evidence="1">
    <location>
        <begin position="111"/>
        <end position="136"/>
    </location>
</feature>
<accession>A0A9P4UW93</accession>
<keyword evidence="1" id="KW-0472">Membrane</keyword>
<reference evidence="2" key="1">
    <citation type="journal article" date="2020" name="Stud. Mycol.">
        <title>101 Dothideomycetes genomes: a test case for predicting lifestyles and emergence of pathogens.</title>
        <authorList>
            <person name="Haridas S."/>
            <person name="Albert R."/>
            <person name="Binder M."/>
            <person name="Bloem J."/>
            <person name="Labutti K."/>
            <person name="Salamov A."/>
            <person name="Andreopoulos B."/>
            <person name="Baker S."/>
            <person name="Barry K."/>
            <person name="Bills G."/>
            <person name="Bluhm B."/>
            <person name="Cannon C."/>
            <person name="Castanera R."/>
            <person name="Culley D."/>
            <person name="Daum C."/>
            <person name="Ezra D."/>
            <person name="Gonzalez J."/>
            <person name="Henrissat B."/>
            <person name="Kuo A."/>
            <person name="Liang C."/>
            <person name="Lipzen A."/>
            <person name="Lutzoni F."/>
            <person name="Magnuson J."/>
            <person name="Mondo S."/>
            <person name="Nolan M."/>
            <person name="Ohm R."/>
            <person name="Pangilinan J."/>
            <person name="Park H.-J."/>
            <person name="Ramirez L."/>
            <person name="Alfaro M."/>
            <person name="Sun H."/>
            <person name="Tritt A."/>
            <person name="Yoshinaga Y."/>
            <person name="Zwiers L.-H."/>
            <person name="Turgeon B."/>
            <person name="Goodwin S."/>
            <person name="Spatafora J."/>
            <person name="Crous P."/>
            <person name="Grigoriev I."/>
        </authorList>
    </citation>
    <scope>NUCLEOTIDE SEQUENCE</scope>
    <source>
        <strain evidence="2">CBS 125425</strain>
    </source>
</reference>
<dbReference type="Proteomes" id="UP000799444">
    <property type="component" value="Unassembled WGS sequence"/>
</dbReference>
<keyword evidence="1" id="KW-0812">Transmembrane</keyword>
<feature type="transmembrane region" description="Helical" evidence="1">
    <location>
        <begin position="7"/>
        <end position="23"/>
    </location>
</feature>
<evidence type="ECO:0000313" key="3">
    <source>
        <dbReference type="Proteomes" id="UP000799444"/>
    </source>
</evidence>
<keyword evidence="1" id="KW-1133">Transmembrane helix</keyword>
<name>A0A9P4UW93_9PLEO</name>
<organism evidence="2 3">
    <name type="scientific">Polyplosphaeria fusca</name>
    <dbReference type="NCBI Taxonomy" id="682080"/>
    <lineage>
        <taxon>Eukaryota</taxon>
        <taxon>Fungi</taxon>
        <taxon>Dikarya</taxon>
        <taxon>Ascomycota</taxon>
        <taxon>Pezizomycotina</taxon>
        <taxon>Dothideomycetes</taxon>
        <taxon>Pleosporomycetidae</taxon>
        <taxon>Pleosporales</taxon>
        <taxon>Tetraplosphaeriaceae</taxon>
        <taxon>Polyplosphaeria</taxon>
    </lineage>
</organism>
<comment type="caution">
    <text evidence="2">The sequence shown here is derived from an EMBL/GenBank/DDBJ whole genome shotgun (WGS) entry which is preliminary data.</text>
</comment>
<dbReference type="EMBL" id="ML996318">
    <property type="protein sequence ID" value="KAF2727681.1"/>
    <property type="molecule type" value="Genomic_DNA"/>
</dbReference>